<keyword evidence="11 15" id="KW-0239">DNA-directed DNA polymerase</keyword>
<dbReference type="FunFam" id="1.10.150.20:FF:000019">
    <property type="entry name" value="DNA polymerase IV"/>
    <property type="match status" value="1"/>
</dbReference>
<comment type="catalytic activity">
    <reaction evidence="14 15">
        <text>DNA(n) + a 2'-deoxyribonucleoside 5'-triphosphate = DNA(n+1) + diphosphate</text>
        <dbReference type="Rhea" id="RHEA:22508"/>
        <dbReference type="Rhea" id="RHEA-COMP:17339"/>
        <dbReference type="Rhea" id="RHEA-COMP:17340"/>
        <dbReference type="ChEBI" id="CHEBI:33019"/>
        <dbReference type="ChEBI" id="CHEBI:61560"/>
        <dbReference type="ChEBI" id="CHEBI:173112"/>
        <dbReference type="EC" id="2.7.7.7"/>
    </reaction>
</comment>
<evidence type="ECO:0000256" key="14">
    <source>
        <dbReference type="ARBA" id="ARBA00049244"/>
    </source>
</evidence>
<keyword evidence="10 15" id="KW-0460">Magnesium</keyword>
<feature type="binding site" evidence="15">
    <location>
        <position position="13"/>
    </location>
    <ligand>
        <name>Mg(2+)</name>
        <dbReference type="ChEBI" id="CHEBI:18420"/>
    </ligand>
</feature>
<evidence type="ECO:0000256" key="1">
    <source>
        <dbReference type="ARBA" id="ARBA00004496"/>
    </source>
</evidence>
<dbReference type="GO" id="GO:0005829">
    <property type="term" value="C:cytosol"/>
    <property type="evidence" value="ECO:0007669"/>
    <property type="project" value="TreeGrafter"/>
</dbReference>
<evidence type="ECO:0000256" key="4">
    <source>
        <dbReference type="ARBA" id="ARBA00022490"/>
    </source>
</evidence>
<feature type="binding site" evidence="15">
    <location>
        <position position="108"/>
    </location>
    <ligand>
        <name>Mg(2+)</name>
        <dbReference type="ChEBI" id="CHEBI:18420"/>
    </ligand>
</feature>
<keyword evidence="8 15" id="KW-0479">Metal-binding</keyword>
<evidence type="ECO:0000259" key="17">
    <source>
        <dbReference type="PROSITE" id="PS50173"/>
    </source>
</evidence>
<evidence type="ECO:0000256" key="6">
    <source>
        <dbReference type="ARBA" id="ARBA00022695"/>
    </source>
</evidence>
<dbReference type="Gene3D" id="1.10.150.20">
    <property type="entry name" value="5' to 3' exonuclease, C-terminal subdomain"/>
    <property type="match status" value="1"/>
</dbReference>
<feature type="site" description="Substrate discrimination" evidence="15">
    <location>
        <position position="18"/>
    </location>
</feature>
<dbReference type="SUPFAM" id="SSF56672">
    <property type="entry name" value="DNA/RNA polymerases"/>
    <property type="match status" value="1"/>
</dbReference>
<comment type="function">
    <text evidence="15">Poorly processive, error-prone DNA polymerase involved in untargeted mutagenesis. Copies undamaged DNA at stalled replication forks, which arise in vivo from mismatched or misaligned primer ends. These misaligned primers can be extended by PolIV. Exhibits no 3'-5' exonuclease (proofreading) activity. May be involved in translesional synthesis, in conjunction with the beta clamp from PolIII.</text>
</comment>
<keyword evidence="7 15" id="KW-0235">DNA replication</keyword>
<name>A0A3P3VMV1_9GAMM</name>
<keyword evidence="16" id="KW-0175">Coiled coil</keyword>
<dbReference type="InterPro" id="IPR050116">
    <property type="entry name" value="DNA_polymerase-Y"/>
</dbReference>
<sequence length="362" mass="41102">MLPSLQRKIIHIDCDCFYAAIEMRDDPSLRGIPIAVGGSPDRRGVVATCNYEARRYGIHSAMAAATARKLCPSLRFIRPRMEAYREASREIHAIFADYSDRIEPLSLDEAYLDVSHCPRLQGSATRIAEQIRQRVRERVGITVSAGVAPNKFLAKVASDWNKPDGLFVVRPEQVDDFVEQLPVKRLHGVGRVTANKLKRLGIETCGQLRVFSQLDLVAYFGSFGERLFQLARGVDEREVQSIRRRKSLSVEHTFEQDLPSLEAVLERLPELLNELERRLEGKLSEGYALSKRFVKVKFADFTQTTLETLISGDPEQRLQALQFAPLMSQAWQRGARPVRLLGVGVRLRDLQQENTREQLSLF</sequence>
<dbReference type="Gene3D" id="3.30.70.270">
    <property type="match status" value="1"/>
</dbReference>
<evidence type="ECO:0000256" key="16">
    <source>
        <dbReference type="SAM" id="Coils"/>
    </source>
</evidence>
<keyword evidence="4 15" id="KW-0963">Cytoplasm</keyword>
<dbReference type="InterPro" id="IPR022880">
    <property type="entry name" value="DNApol_IV"/>
</dbReference>
<evidence type="ECO:0000256" key="3">
    <source>
        <dbReference type="ARBA" id="ARBA00022457"/>
    </source>
</evidence>
<keyword evidence="9 15" id="KW-0227">DNA damage</keyword>
<gene>
    <name evidence="15" type="primary">dinB</name>
    <name evidence="18" type="ORF">D0544_02535</name>
</gene>
<dbReference type="GO" id="GO:0042276">
    <property type="term" value="P:error-prone translesion synthesis"/>
    <property type="evidence" value="ECO:0007669"/>
    <property type="project" value="TreeGrafter"/>
</dbReference>
<evidence type="ECO:0000313" key="18">
    <source>
        <dbReference type="EMBL" id="RRJ84015.1"/>
    </source>
</evidence>
<dbReference type="InterPro" id="IPR017961">
    <property type="entry name" value="DNA_pol_Y-fam_little_finger"/>
</dbReference>
<dbReference type="GO" id="GO:0003887">
    <property type="term" value="F:DNA-directed DNA polymerase activity"/>
    <property type="evidence" value="ECO:0007669"/>
    <property type="project" value="UniProtKB-UniRule"/>
</dbReference>
<keyword evidence="5 15" id="KW-0808">Transferase</keyword>
<dbReference type="PANTHER" id="PTHR11076:SF33">
    <property type="entry name" value="DNA POLYMERASE KAPPA"/>
    <property type="match status" value="1"/>
</dbReference>
<evidence type="ECO:0000256" key="11">
    <source>
        <dbReference type="ARBA" id="ARBA00022932"/>
    </source>
</evidence>
<dbReference type="GO" id="GO:0006281">
    <property type="term" value="P:DNA repair"/>
    <property type="evidence" value="ECO:0007669"/>
    <property type="project" value="UniProtKB-UniRule"/>
</dbReference>
<dbReference type="Pfam" id="PF11799">
    <property type="entry name" value="IMS_C"/>
    <property type="match status" value="1"/>
</dbReference>
<dbReference type="InterPro" id="IPR043502">
    <property type="entry name" value="DNA/RNA_pol_sf"/>
</dbReference>
<evidence type="ECO:0000256" key="2">
    <source>
        <dbReference type="ARBA" id="ARBA00010945"/>
    </source>
</evidence>
<protein>
    <recommendedName>
        <fullName evidence="15">DNA polymerase IV</fullName>
        <shortName evidence="15">Pol IV</shortName>
        <ecNumber evidence="15">2.7.7.7</ecNumber>
    </recommendedName>
</protein>
<dbReference type="NCBIfam" id="NF002677">
    <property type="entry name" value="PRK02406.1"/>
    <property type="match status" value="1"/>
</dbReference>
<evidence type="ECO:0000256" key="10">
    <source>
        <dbReference type="ARBA" id="ARBA00022842"/>
    </source>
</evidence>
<keyword evidence="19" id="KW-1185">Reference proteome</keyword>
<dbReference type="InterPro" id="IPR001126">
    <property type="entry name" value="UmuC"/>
</dbReference>
<dbReference type="SUPFAM" id="SSF100879">
    <property type="entry name" value="Lesion bypass DNA polymerase (Y-family), little finger domain"/>
    <property type="match status" value="1"/>
</dbReference>
<keyword evidence="12 15" id="KW-0238">DNA-binding</keyword>
<dbReference type="Gene3D" id="3.30.1490.100">
    <property type="entry name" value="DNA polymerase, Y-family, little finger domain"/>
    <property type="match status" value="1"/>
</dbReference>
<dbReference type="Pfam" id="PF21999">
    <property type="entry name" value="IMS_HHH_1"/>
    <property type="match status" value="1"/>
</dbReference>
<feature type="domain" description="UmuC" evidence="17">
    <location>
        <begin position="9"/>
        <end position="190"/>
    </location>
</feature>
<dbReference type="GO" id="GO:0000287">
    <property type="term" value="F:magnesium ion binding"/>
    <property type="evidence" value="ECO:0007669"/>
    <property type="project" value="UniProtKB-UniRule"/>
</dbReference>
<dbReference type="InterPro" id="IPR036775">
    <property type="entry name" value="DNA_pol_Y-fam_lit_finger_sf"/>
</dbReference>
<evidence type="ECO:0000313" key="19">
    <source>
        <dbReference type="Proteomes" id="UP000280792"/>
    </source>
</evidence>
<keyword evidence="6 15" id="KW-0548">Nucleotidyltransferase</keyword>
<evidence type="ECO:0000256" key="15">
    <source>
        <dbReference type="HAMAP-Rule" id="MF_01113"/>
    </source>
</evidence>
<comment type="similarity">
    <text evidence="2 15">Belongs to the DNA polymerase type-Y family.</text>
</comment>
<evidence type="ECO:0000256" key="9">
    <source>
        <dbReference type="ARBA" id="ARBA00022763"/>
    </source>
</evidence>
<accession>A0A3P3VMV1</accession>
<dbReference type="PROSITE" id="PS50173">
    <property type="entry name" value="UMUC"/>
    <property type="match status" value="1"/>
</dbReference>
<evidence type="ECO:0000256" key="8">
    <source>
        <dbReference type="ARBA" id="ARBA00022723"/>
    </source>
</evidence>
<comment type="caution">
    <text evidence="18">The sequence shown here is derived from an EMBL/GenBank/DDBJ whole genome shotgun (WGS) entry which is preliminary data.</text>
</comment>
<dbReference type="Gene3D" id="3.40.1170.60">
    <property type="match status" value="1"/>
</dbReference>
<dbReference type="HAMAP" id="MF_01113">
    <property type="entry name" value="DNApol_IV"/>
    <property type="match status" value="1"/>
</dbReference>
<dbReference type="CDD" id="cd03586">
    <property type="entry name" value="PolY_Pol_IV_kappa"/>
    <property type="match status" value="1"/>
</dbReference>
<comment type="subcellular location">
    <subcellularLocation>
        <location evidence="1 15">Cytoplasm</location>
    </subcellularLocation>
</comment>
<evidence type="ECO:0000256" key="12">
    <source>
        <dbReference type="ARBA" id="ARBA00023125"/>
    </source>
</evidence>
<organism evidence="18 19">
    <name type="scientific">Aestuariirhabdus litorea</name>
    <dbReference type="NCBI Taxonomy" id="2528527"/>
    <lineage>
        <taxon>Bacteria</taxon>
        <taxon>Pseudomonadati</taxon>
        <taxon>Pseudomonadota</taxon>
        <taxon>Gammaproteobacteria</taxon>
        <taxon>Oceanospirillales</taxon>
        <taxon>Aestuariirhabdaceae</taxon>
        <taxon>Aestuariirhabdus</taxon>
    </lineage>
</organism>
<evidence type="ECO:0000256" key="7">
    <source>
        <dbReference type="ARBA" id="ARBA00022705"/>
    </source>
</evidence>
<evidence type="ECO:0000256" key="13">
    <source>
        <dbReference type="ARBA" id="ARBA00023204"/>
    </source>
</evidence>
<evidence type="ECO:0000256" key="5">
    <source>
        <dbReference type="ARBA" id="ARBA00022679"/>
    </source>
</evidence>
<keyword evidence="13 15" id="KW-0234">DNA repair</keyword>
<dbReference type="Pfam" id="PF00817">
    <property type="entry name" value="IMS"/>
    <property type="match status" value="1"/>
</dbReference>
<dbReference type="RefSeq" id="WP_125014441.1">
    <property type="nucleotide sequence ID" value="NZ_QWEZ01000001.1"/>
</dbReference>
<dbReference type="GO" id="GO:0009432">
    <property type="term" value="P:SOS response"/>
    <property type="evidence" value="ECO:0007669"/>
    <property type="project" value="TreeGrafter"/>
</dbReference>
<comment type="cofactor">
    <cofactor evidence="15">
        <name>Mg(2+)</name>
        <dbReference type="ChEBI" id="CHEBI:18420"/>
    </cofactor>
    <text evidence="15">Binds 2 magnesium ions per subunit.</text>
</comment>
<dbReference type="InterPro" id="IPR043128">
    <property type="entry name" value="Rev_trsase/Diguanyl_cyclase"/>
</dbReference>
<proteinExistence type="inferred from homology"/>
<dbReference type="PANTHER" id="PTHR11076">
    <property type="entry name" value="DNA REPAIR POLYMERASE UMUC / TRANSFERASE FAMILY MEMBER"/>
    <property type="match status" value="1"/>
</dbReference>
<dbReference type="EMBL" id="QWEZ01000001">
    <property type="protein sequence ID" value="RRJ84015.1"/>
    <property type="molecule type" value="Genomic_DNA"/>
</dbReference>
<dbReference type="FunFam" id="3.40.1170.60:FF:000001">
    <property type="entry name" value="DNA polymerase IV"/>
    <property type="match status" value="1"/>
</dbReference>
<dbReference type="EC" id="2.7.7.7" evidence="15"/>
<dbReference type="GO" id="GO:0006261">
    <property type="term" value="P:DNA-templated DNA replication"/>
    <property type="evidence" value="ECO:0007669"/>
    <property type="project" value="UniProtKB-UniRule"/>
</dbReference>
<feature type="active site" evidence="15">
    <location>
        <position position="109"/>
    </location>
</feature>
<dbReference type="InterPro" id="IPR053848">
    <property type="entry name" value="IMS_HHH_1"/>
</dbReference>
<keyword evidence="3 15" id="KW-0515">Mutator protein</keyword>
<dbReference type="GO" id="GO:0003684">
    <property type="term" value="F:damaged DNA binding"/>
    <property type="evidence" value="ECO:0007669"/>
    <property type="project" value="InterPro"/>
</dbReference>
<comment type="subunit">
    <text evidence="15">Monomer.</text>
</comment>
<reference evidence="18 19" key="2">
    <citation type="submission" date="2018-12" db="EMBL/GenBank/DDBJ databases">
        <title>Simiduia agarivorans gen. nov., sp. nov., a marine, agarolytic bacterium isolated from shallow coastal water from Keelung, Taiwan.</title>
        <authorList>
            <person name="Shieh W.Y."/>
        </authorList>
    </citation>
    <scope>NUCLEOTIDE SEQUENCE [LARGE SCALE GENOMIC DNA]</scope>
    <source>
        <strain evidence="18 19">GTF-13</strain>
    </source>
</reference>
<feature type="coiled-coil region" evidence="16">
    <location>
        <begin position="258"/>
        <end position="285"/>
    </location>
</feature>
<reference evidence="18 19" key="1">
    <citation type="submission" date="2018-08" db="EMBL/GenBank/DDBJ databases">
        <authorList>
            <person name="Khan S.A."/>
        </authorList>
    </citation>
    <scope>NUCLEOTIDE SEQUENCE [LARGE SCALE GENOMIC DNA]</scope>
    <source>
        <strain evidence="18 19">GTF-13</strain>
    </source>
</reference>
<dbReference type="Proteomes" id="UP000280792">
    <property type="component" value="Unassembled WGS sequence"/>
</dbReference>
<dbReference type="AlphaFoldDB" id="A0A3P3VMV1"/>